<dbReference type="GO" id="GO:0003677">
    <property type="term" value="F:DNA binding"/>
    <property type="evidence" value="ECO:0007669"/>
    <property type="project" value="InterPro"/>
</dbReference>
<evidence type="ECO:0000256" key="1">
    <source>
        <dbReference type="ARBA" id="ARBA00023236"/>
    </source>
</evidence>
<dbReference type="InterPro" id="IPR027417">
    <property type="entry name" value="P-loop_NTPase"/>
</dbReference>
<protein>
    <submittedName>
        <fullName evidence="3">Type III restriction enzyme, res subunit</fullName>
    </submittedName>
</protein>
<dbReference type="RefSeq" id="WP_074627556.1">
    <property type="nucleotide sequence ID" value="NZ_FOGM01000006.1"/>
</dbReference>
<sequence>MNIKITLRKWQEEAVKRSVKNPVHGIFLEALGGRGKTICALSICKAKSVDKVIIVNNRVAILDGWKETVQKFGFDKDFEVVYLTDRALQNRVKTQKMACDVLIIDEWQNVSSDKNVRAYAKIKRNYTIGLSATPIRKRGQNFYPLEKTLWGFANPNRKFDWQKTHGKMVYDPFSYSKEKWDDFRDYESYVSKLPNFMRWEEIEEIENAKKNNGYEIKFFQKAVPVANPGKLKQFKKLNLVTVDGQTVMAKQSFGRKTFEQYLSQTGVAVEFPKLKAINADTPLLKELDGLIERAPHGMLIVSKSKQIVNVIHERHPEIGIWTGDIKEGLDHKIVVATSQVLGVGVDGLQYRFQTIAVLDPVDEDSGEYDDYRQLLWRVTGSRQQHDVNVIEFYYKGE</sequence>
<name>A0A1H9QIA8_9STRE</name>
<dbReference type="GO" id="GO:0009432">
    <property type="term" value="P:SOS response"/>
    <property type="evidence" value="ECO:0007669"/>
    <property type="project" value="UniProtKB-KW"/>
</dbReference>
<dbReference type="SMART" id="SM00487">
    <property type="entry name" value="DEXDc"/>
    <property type="match status" value="1"/>
</dbReference>
<dbReference type="GO" id="GO:0005524">
    <property type="term" value="F:ATP binding"/>
    <property type="evidence" value="ECO:0007669"/>
    <property type="project" value="InterPro"/>
</dbReference>
<keyword evidence="1" id="KW-0742">SOS response</keyword>
<organism evidence="3 4">
    <name type="scientific">Streptococcus gallolyticus</name>
    <dbReference type="NCBI Taxonomy" id="315405"/>
    <lineage>
        <taxon>Bacteria</taxon>
        <taxon>Bacillati</taxon>
        <taxon>Bacillota</taxon>
        <taxon>Bacilli</taxon>
        <taxon>Lactobacillales</taxon>
        <taxon>Streptococcaceae</taxon>
        <taxon>Streptococcus</taxon>
    </lineage>
</organism>
<dbReference type="Gene3D" id="3.40.50.300">
    <property type="entry name" value="P-loop containing nucleotide triphosphate hydrolases"/>
    <property type="match status" value="1"/>
</dbReference>
<dbReference type="SUPFAM" id="SSF52540">
    <property type="entry name" value="P-loop containing nucleoside triphosphate hydrolases"/>
    <property type="match status" value="2"/>
</dbReference>
<dbReference type="InterPro" id="IPR006935">
    <property type="entry name" value="Helicase/UvrB_N"/>
</dbReference>
<reference evidence="3 4" key="1">
    <citation type="submission" date="2016-10" db="EMBL/GenBank/DDBJ databases">
        <authorList>
            <person name="de Groot N.N."/>
        </authorList>
    </citation>
    <scope>NUCLEOTIDE SEQUENCE [LARGE SCALE GENOMIC DNA]</scope>
    <source>
        <strain evidence="3 4">VTM2R47</strain>
    </source>
</reference>
<dbReference type="Proteomes" id="UP000182712">
    <property type="component" value="Unassembled WGS sequence"/>
</dbReference>
<dbReference type="AlphaFoldDB" id="A0A1H9QIA8"/>
<evidence type="ECO:0000313" key="3">
    <source>
        <dbReference type="EMBL" id="SER60157.1"/>
    </source>
</evidence>
<accession>A0A1H9QIA8</accession>
<dbReference type="GO" id="GO:0016787">
    <property type="term" value="F:hydrolase activity"/>
    <property type="evidence" value="ECO:0007669"/>
    <property type="project" value="InterPro"/>
</dbReference>
<feature type="domain" description="Helicase ATP-binding" evidence="2">
    <location>
        <begin position="3"/>
        <end position="162"/>
    </location>
</feature>
<gene>
    <name evidence="3" type="ORF">SAMN04487840_1069</name>
</gene>
<keyword evidence="1" id="KW-0227">DNA damage</keyword>
<evidence type="ECO:0000313" key="4">
    <source>
        <dbReference type="Proteomes" id="UP000182712"/>
    </source>
</evidence>
<dbReference type="InterPro" id="IPR014001">
    <property type="entry name" value="Helicase_ATP-bd"/>
</dbReference>
<evidence type="ECO:0000259" key="2">
    <source>
        <dbReference type="SMART" id="SM00487"/>
    </source>
</evidence>
<proteinExistence type="predicted"/>
<dbReference type="Pfam" id="PF04851">
    <property type="entry name" value="ResIII"/>
    <property type="match status" value="1"/>
</dbReference>
<dbReference type="EMBL" id="FOGM01000006">
    <property type="protein sequence ID" value="SER60157.1"/>
    <property type="molecule type" value="Genomic_DNA"/>
</dbReference>